<comment type="subcellular location">
    <subcellularLocation>
        <location evidence="1">Cell membrane</location>
        <topology evidence="1">Multi-pass membrane protein</topology>
    </subcellularLocation>
</comment>
<evidence type="ECO:0000256" key="4">
    <source>
        <dbReference type="ARBA" id="ARBA00022989"/>
    </source>
</evidence>
<evidence type="ECO:0000256" key="5">
    <source>
        <dbReference type="ARBA" id="ARBA00023136"/>
    </source>
</evidence>
<dbReference type="EMBL" id="CP158367">
    <property type="protein sequence ID" value="XBX75439.1"/>
    <property type="molecule type" value="Genomic_DNA"/>
</dbReference>
<dbReference type="SUPFAM" id="SSF103473">
    <property type="entry name" value="MFS general substrate transporter"/>
    <property type="match status" value="1"/>
</dbReference>
<gene>
    <name evidence="8" type="ORF">PRVXT_000562</name>
</gene>
<dbReference type="InterPro" id="IPR020846">
    <property type="entry name" value="MFS_dom"/>
</dbReference>
<feature type="transmembrane region" description="Helical" evidence="6">
    <location>
        <begin position="176"/>
        <end position="197"/>
    </location>
</feature>
<dbReference type="InterPro" id="IPR011701">
    <property type="entry name" value="MFS"/>
</dbReference>
<dbReference type="InterPro" id="IPR036259">
    <property type="entry name" value="MFS_trans_sf"/>
</dbReference>
<dbReference type="RefSeq" id="WP_350344183.1">
    <property type="nucleotide sequence ID" value="NZ_CP158367.1"/>
</dbReference>
<feature type="transmembrane region" description="Helical" evidence="6">
    <location>
        <begin position="261"/>
        <end position="283"/>
    </location>
</feature>
<evidence type="ECO:0000256" key="6">
    <source>
        <dbReference type="SAM" id="Phobius"/>
    </source>
</evidence>
<dbReference type="PANTHER" id="PTHR23520:SF5">
    <property type="entry name" value="TRANSPORTER, PUTATIVE (AFU_ORTHOLOGUE AFUA_3G04000)-RELATED"/>
    <property type="match status" value="1"/>
</dbReference>
<proteinExistence type="predicted"/>
<accession>A0AAU7VMU1</accession>
<feature type="transmembrane region" description="Helical" evidence="6">
    <location>
        <begin position="21"/>
        <end position="44"/>
    </location>
</feature>
<feature type="transmembrane region" description="Helical" evidence="6">
    <location>
        <begin position="295"/>
        <end position="321"/>
    </location>
</feature>
<feature type="transmembrane region" description="Helical" evidence="6">
    <location>
        <begin position="228"/>
        <end position="249"/>
    </location>
</feature>
<keyword evidence="4 6" id="KW-1133">Transmembrane helix</keyword>
<dbReference type="GO" id="GO:0005886">
    <property type="term" value="C:plasma membrane"/>
    <property type="evidence" value="ECO:0007669"/>
    <property type="project" value="UniProtKB-SubCell"/>
</dbReference>
<dbReference type="PROSITE" id="PS50850">
    <property type="entry name" value="MFS"/>
    <property type="match status" value="1"/>
</dbReference>
<evidence type="ECO:0000259" key="7">
    <source>
        <dbReference type="PROSITE" id="PS50850"/>
    </source>
</evidence>
<feature type="domain" description="Major facilitator superfamily (MFS) profile" evidence="7">
    <location>
        <begin position="18"/>
        <end position="403"/>
    </location>
</feature>
<reference evidence="8" key="1">
    <citation type="journal article" date="2013" name="Extremophiles">
        <title>Proteinivorax tanatarense gen. nov., sp. nov., an anaerobic, haloalkaliphilic, proteolytic bacterium isolated from a decaying algal bloom, and proposal of Proteinivoraceae fam. nov.</title>
        <authorList>
            <person name="Kevbrin V."/>
            <person name="Boltyanskaya Y."/>
            <person name="Zhilina T."/>
            <person name="Kolganova T."/>
            <person name="Lavrentjeva E."/>
            <person name="Kuznetsov B."/>
        </authorList>
    </citation>
    <scope>NUCLEOTIDE SEQUENCE</scope>
    <source>
        <strain evidence="8">Z-910T</strain>
    </source>
</reference>
<dbReference type="PANTHER" id="PTHR23520">
    <property type="entry name" value="TRANSPORTER, PUTATIVE (AFU_ORTHOLOGUE AFUA_3G04000)-RELATED"/>
    <property type="match status" value="1"/>
</dbReference>
<dbReference type="AlphaFoldDB" id="A0AAU7VMU1"/>
<name>A0AAU7VMU1_9FIRM</name>
<evidence type="ECO:0000313" key="8">
    <source>
        <dbReference type="EMBL" id="XBX75439.1"/>
    </source>
</evidence>
<dbReference type="Pfam" id="PF07690">
    <property type="entry name" value="MFS_1"/>
    <property type="match status" value="2"/>
</dbReference>
<feature type="transmembrane region" description="Helical" evidence="6">
    <location>
        <begin position="87"/>
        <end position="104"/>
    </location>
</feature>
<feature type="transmembrane region" description="Helical" evidence="6">
    <location>
        <begin position="379"/>
        <end position="399"/>
    </location>
</feature>
<sequence>MNQLFHSFSNDVAGVGRNIHLYLTASFFAYLGMGAGNVLINLYLMNVGFNEDFVGIFLSVKLISTGLLAIPCGIITKKMGYKWSLKLALFLVGSGILLLTYFPIRQLVLISALLWGLGLSFFAVSAPPFLQENCPPRLRQQAFSYNFSVMMISMMFGNLFSGIMVESLGYTLNINYTITLTFFAVITLLGLIPLSFIKEQVVLEKTNLYSQLRDIKNVVTQNSSIGKLLFCHGMIGFGAGLIVPLFNVFLQGQVGASEGQIGTILALSQTSTAIAGLLTPWIVPRLGKIKTITYLRMASIPFLILIATGNSLYFVGLAFIFRGSLMNMTHPVELEFSMQLVNKEQRPSLSALLKTVESSTRAFSVILGGFLMSNVSYTVSYYLTCTLYLITAVLFYVWFKDKQHTKKNIDNKTINV</sequence>
<keyword evidence="5 6" id="KW-0472">Membrane</keyword>
<feature type="transmembrane region" description="Helical" evidence="6">
    <location>
        <begin position="110"/>
        <end position="130"/>
    </location>
</feature>
<dbReference type="GO" id="GO:0022857">
    <property type="term" value="F:transmembrane transporter activity"/>
    <property type="evidence" value="ECO:0007669"/>
    <property type="project" value="InterPro"/>
</dbReference>
<dbReference type="Gene3D" id="1.20.1250.20">
    <property type="entry name" value="MFS general substrate transporter like domains"/>
    <property type="match status" value="2"/>
</dbReference>
<organism evidence="8">
    <name type="scientific">Proteinivorax tanatarense</name>
    <dbReference type="NCBI Taxonomy" id="1260629"/>
    <lineage>
        <taxon>Bacteria</taxon>
        <taxon>Bacillati</taxon>
        <taxon>Bacillota</taxon>
        <taxon>Clostridia</taxon>
        <taxon>Eubacteriales</taxon>
        <taxon>Proteinivoracaceae</taxon>
        <taxon>Proteinivorax</taxon>
    </lineage>
</organism>
<feature type="transmembrane region" description="Helical" evidence="6">
    <location>
        <begin position="56"/>
        <end position="75"/>
    </location>
</feature>
<feature type="transmembrane region" description="Helical" evidence="6">
    <location>
        <begin position="142"/>
        <end position="164"/>
    </location>
</feature>
<evidence type="ECO:0000256" key="3">
    <source>
        <dbReference type="ARBA" id="ARBA00022692"/>
    </source>
</evidence>
<keyword evidence="3 6" id="KW-0812">Transmembrane</keyword>
<evidence type="ECO:0000256" key="1">
    <source>
        <dbReference type="ARBA" id="ARBA00004651"/>
    </source>
</evidence>
<reference evidence="8" key="2">
    <citation type="submission" date="2024-06" db="EMBL/GenBank/DDBJ databases">
        <authorList>
            <person name="Petrova K.O."/>
            <person name="Toshchakov S.V."/>
            <person name="Boltjanskaja Y.V."/>
            <person name="Kevbrin V."/>
        </authorList>
    </citation>
    <scope>NUCLEOTIDE SEQUENCE</scope>
    <source>
        <strain evidence="8">Z-910T</strain>
    </source>
</reference>
<protein>
    <submittedName>
        <fullName evidence="8">MFS transporter</fullName>
    </submittedName>
</protein>
<keyword evidence="2" id="KW-0813">Transport</keyword>
<evidence type="ECO:0000256" key="2">
    <source>
        <dbReference type="ARBA" id="ARBA00022448"/>
    </source>
</evidence>